<dbReference type="KEGG" id="act:ACLA_069110"/>
<dbReference type="InterPro" id="IPR050869">
    <property type="entry name" value="H3K4_H4K5_MeTrfase"/>
</dbReference>
<dbReference type="PANTHER" id="PTHR12197:SF251">
    <property type="entry name" value="EG:BACR7C10.4 PROTEIN"/>
    <property type="match status" value="1"/>
</dbReference>
<evidence type="ECO:0000313" key="8">
    <source>
        <dbReference type="Proteomes" id="UP000006701"/>
    </source>
</evidence>
<dbReference type="Gene3D" id="2.170.270.10">
    <property type="entry name" value="SET domain"/>
    <property type="match status" value="1"/>
</dbReference>
<keyword evidence="8" id="KW-1185">Reference proteome</keyword>
<dbReference type="PROSITE" id="PS50280">
    <property type="entry name" value="SET"/>
    <property type="match status" value="1"/>
</dbReference>
<dbReference type="SMART" id="SM00317">
    <property type="entry name" value="SET"/>
    <property type="match status" value="1"/>
</dbReference>
<proteinExistence type="predicted"/>
<feature type="domain" description="SET" evidence="5">
    <location>
        <begin position="55"/>
        <end position="302"/>
    </location>
</feature>
<dbReference type="AlphaFoldDB" id="A1C662"/>
<dbReference type="RefSeq" id="XP_001275309.1">
    <property type="nucleotide sequence ID" value="XM_001275308.1"/>
</dbReference>
<dbReference type="OMA" id="HSCDYNS"/>
<dbReference type="eggNOG" id="KOG2084">
    <property type="taxonomic scope" value="Eukaryota"/>
</dbReference>
<dbReference type="SUPFAM" id="SSF82199">
    <property type="entry name" value="SET domain"/>
    <property type="match status" value="1"/>
</dbReference>
<evidence type="ECO:0000313" key="7">
    <source>
        <dbReference type="EMBL" id="EAW13883.1"/>
    </source>
</evidence>
<organism evidence="7 8">
    <name type="scientific">Aspergillus clavatus (strain ATCC 1007 / CBS 513.65 / DSM 816 / NCTC 3887 / NRRL 1 / QM 1276 / 107)</name>
    <dbReference type="NCBI Taxonomy" id="344612"/>
    <lineage>
        <taxon>Eukaryota</taxon>
        <taxon>Fungi</taxon>
        <taxon>Dikarya</taxon>
        <taxon>Ascomycota</taxon>
        <taxon>Pezizomycotina</taxon>
        <taxon>Eurotiomycetes</taxon>
        <taxon>Eurotiomycetidae</taxon>
        <taxon>Eurotiales</taxon>
        <taxon>Aspergillaceae</taxon>
        <taxon>Aspergillus</taxon>
        <taxon>Aspergillus subgen. Fumigati</taxon>
    </lineage>
</organism>
<dbReference type="CDD" id="cd20071">
    <property type="entry name" value="SET_SMYD"/>
    <property type="match status" value="1"/>
</dbReference>
<dbReference type="Proteomes" id="UP000006701">
    <property type="component" value="Unassembled WGS sequence"/>
</dbReference>
<evidence type="ECO:0000256" key="3">
    <source>
        <dbReference type="ARBA" id="ARBA00022833"/>
    </source>
</evidence>
<evidence type="ECO:0000256" key="4">
    <source>
        <dbReference type="PROSITE-ProRule" id="PRU00134"/>
    </source>
</evidence>
<evidence type="ECO:0000259" key="5">
    <source>
        <dbReference type="PROSITE" id="PS50280"/>
    </source>
</evidence>
<dbReference type="PANTHER" id="PTHR12197">
    <property type="entry name" value="HISTONE-LYSINE N-METHYLTRANSFERASE SMYD"/>
    <property type="match status" value="1"/>
</dbReference>
<accession>A1C662</accession>
<dbReference type="OrthoDB" id="5945798at2759"/>
<dbReference type="InterPro" id="IPR001214">
    <property type="entry name" value="SET_dom"/>
</dbReference>
<dbReference type="GO" id="GO:0008270">
    <property type="term" value="F:zinc ion binding"/>
    <property type="evidence" value="ECO:0007669"/>
    <property type="project" value="UniProtKB-KW"/>
</dbReference>
<dbReference type="PROSITE" id="PS01360">
    <property type="entry name" value="ZF_MYND_1"/>
    <property type="match status" value="1"/>
</dbReference>
<protein>
    <submittedName>
        <fullName evidence="7">SET and MYND domain protein, putative</fullName>
    </submittedName>
</protein>
<keyword evidence="2 4" id="KW-0863">Zinc-finger</keyword>
<reference evidence="7 8" key="1">
    <citation type="journal article" date="2008" name="PLoS Genet.">
        <title>Genomic islands in the pathogenic filamentous fungus Aspergillus fumigatus.</title>
        <authorList>
            <person name="Fedorova N.D."/>
            <person name="Khaldi N."/>
            <person name="Joardar V.S."/>
            <person name="Maiti R."/>
            <person name="Amedeo P."/>
            <person name="Anderson M.J."/>
            <person name="Crabtree J."/>
            <person name="Silva J.C."/>
            <person name="Badger J.H."/>
            <person name="Albarraq A."/>
            <person name="Angiuoli S."/>
            <person name="Bussey H."/>
            <person name="Bowyer P."/>
            <person name="Cotty P.J."/>
            <person name="Dyer P.S."/>
            <person name="Egan A."/>
            <person name="Galens K."/>
            <person name="Fraser-Liggett C.M."/>
            <person name="Haas B.J."/>
            <person name="Inman J.M."/>
            <person name="Kent R."/>
            <person name="Lemieux S."/>
            <person name="Malavazi I."/>
            <person name="Orvis J."/>
            <person name="Roemer T."/>
            <person name="Ronning C.M."/>
            <person name="Sundaram J.P."/>
            <person name="Sutton G."/>
            <person name="Turner G."/>
            <person name="Venter J.C."/>
            <person name="White O.R."/>
            <person name="Whitty B.R."/>
            <person name="Youngman P."/>
            <person name="Wolfe K.H."/>
            <person name="Goldman G.H."/>
            <person name="Wortman J.R."/>
            <person name="Jiang B."/>
            <person name="Denning D.W."/>
            <person name="Nierman W.C."/>
        </authorList>
    </citation>
    <scope>NUCLEOTIDE SEQUENCE [LARGE SCALE GENOMIC DNA]</scope>
    <source>
        <strain evidence="8">ATCC 1007 / CBS 513.65 / DSM 816 / NCTC 3887 / NRRL 1</strain>
    </source>
</reference>
<dbReference type="Pfam" id="PF00856">
    <property type="entry name" value="SET"/>
    <property type="match status" value="1"/>
</dbReference>
<dbReference type="InterPro" id="IPR002893">
    <property type="entry name" value="Znf_MYND"/>
</dbReference>
<feature type="domain" description="MYND-type" evidence="6">
    <location>
        <begin position="105"/>
        <end position="150"/>
    </location>
</feature>
<dbReference type="STRING" id="344612.A1C662"/>
<evidence type="ECO:0000256" key="2">
    <source>
        <dbReference type="ARBA" id="ARBA00022771"/>
    </source>
</evidence>
<dbReference type="GO" id="GO:0005634">
    <property type="term" value="C:nucleus"/>
    <property type="evidence" value="ECO:0007669"/>
    <property type="project" value="TreeGrafter"/>
</dbReference>
<keyword evidence="3" id="KW-0862">Zinc</keyword>
<name>A1C662_ASPCL</name>
<keyword evidence="1" id="KW-0479">Metal-binding</keyword>
<evidence type="ECO:0000256" key="1">
    <source>
        <dbReference type="ARBA" id="ARBA00022723"/>
    </source>
</evidence>
<dbReference type="Gene3D" id="6.10.140.2220">
    <property type="match status" value="1"/>
</dbReference>
<sequence length="555" mass="62570">MSTVQDLQREPGLKVPEDLINENLLACLLDPSSRNQGLEQYDEDVTRGGFENPIPSVYTKATTGPSPGSGTGLFASKDIQPGETVVLIQKPFVAVLDTAQLESKCSGCLGAHANRQEAVELKACTGCRVVKYCNKTCQAKDWKLFHSLECRIFQNLKPRVLPNNARAILRMVMLSERGRYPAGEMELFKGLESHMKDVCIRNANGDKDQWERILLTAKAVKNYSGCAMDESLIAEYAAKLDVNSFNFDNVMDERLGIYMHPYAALMNHSCDYNATVAFDDDRLHVKALHPIKKGEQIFITYVDTTNPYKIRQKELSDRYYFTCRCSKCQQGANGREDVFPGDPQDQDAVERLQVQGFKLVNATSTTEGGSRHESKDSLSNLQQAMREMLGHAWPITRQPLVAMRDELITCLLCQGSLHTALVQALIRYRLTDPILYPDVRHPVRQLHAWAVAMIAINLAQPNEPKSHEVVTFEREMCALIAHSVLYQLMDNLSSGCTVPSFKKIVRRAFEDAAMPIYQSVPKESYGNLVGMIRSIWKRIDNIIASELRREREQDQ</sequence>
<gene>
    <name evidence="7" type="ORF">ACLA_069110</name>
</gene>
<dbReference type="EMBL" id="DS027045">
    <property type="protein sequence ID" value="EAW13883.1"/>
    <property type="molecule type" value="Genomic_DNA"/>
</dbReference>
<dbReference type="InterPro" id="IPR046341">
    <property type="entry name" value="SET_dom_sf"/>
</dbReference>
<dbReference type="Gene3D" id="1.10.220.160">
    <property type="match status" value="1"/>
</dbReference>
<dbReference type="Pfam" id="PF01753">
    <property type="entry name" value="zf-MYND"/>
    <property type="match status" value="1"/>
</dbReference>
<dbReference type="VEuPathDB" id="FungiDB:ACLA_069110"/>
<dbReference type="HOGENOM" id="CLU_018406_5_2_1"/>
<evidence type="ECO:0000259" key="6">
    <source>
        <dbReference type="PROSITE" id="PS50865"/>
    </source>
</evidence>
<dbReference type="GeneID" id="4707735"/>
<dbReference type="PROSITE" id="PS50865">
    <property type="entry name" value="ZF_MYND_2"/>
    <property type="match status" value="1"/>
</dbReference>